<dbReference type="PANTHER" id="PTHR44846:SF1">
    <property type="entry name" value="MANNOSYL-D-GLYCERATE TRANSPORT_METABOLISM SYSTEM REPRESSOR MNGR-RELATED"/>
    <property type="match status" value="1"/>
</dbReference>
<dbReference type="PANTHER" id="PTHR44846">
    <property type="entry name" value="MANNOSYL-D-GLYCERATE TRANSPORT/METABOLISM SYSTEM REPRESSOR MNGR-RELATED"/>
    <property type="match status" value="1"/>
</dbReference>
<keyword evidence="5" id="KW-1185">Reference proteome</keyword>
<dbReference type="PROSITE" id="PS50949">
    <property type="entry name" value="HTH_GNTR"/>
    <property type="match status" value="1"/>
</dbReference>
<dbReference type="Gene3D" id="1.10.10.10">
    <property type="entry name" value="Winged helix-like DNA-binding domain superfamily/Winged helix DNA-binding domain"/>
    <property type="match status" value="1"/>
</dbReference>
<dbReference type="InterPro" id="IPR028978">
    <property type="entry name" value="Chorismate_lyase_/UTRA_dom_sf"/>
</dbReference>
<dbReference type="SMART" id="SM00345">
    <property type="entry name" value="HTH_GNTR"/>
    <property type="match status" value="1"/>
</dbReference>
<dbReference type="SUPFAM" id="SSF46785">
    <property type="entry name" value="Winged helix' DNA-binding domain"/>
    <property type="match status" value="1"/>
</dbReference>
<protein>
    <submittedName>
        <fullName evidence="4">GntR family phosphonate transport system transcriptional regulator</fullName>
    </submittedName>
</protein>
<evidence type="ECO:0000256" key="3">
    <source>
        <dbReference type="ARBA" id="ARBA00023163"/>
    </source>
</evidence>
<dbReference type="Gene3D" id="3.40.1410.10">
    <property type="entry name" value="Chorismate lyase-like"/>
    <property type="match status" value="1"/>
</dbReference>
<sequence>MQNLNERDGVSLWRQIGDALIREIESGELEVEKRLPSSDSLASRFGVNRHTVLKAISHLQAEGYVRVQRGRGTYAVVNRMEYRIGPRRWFEESLLQSKLMPSRTIVMTDDLSASAEIASSLRIAEGSPVFFLKILGEADGFPVNFGCHYFPLERLPTIGDVFRSYGDKPTADLSFTKVFNEVGVTDFRRKSVRIRSRLPSQEEAWRLRMPQTEQVIETDVVNVDAQETPVVFANTCFCSSRVELVLEL</sequence>
<evidence type="ECO:0000313" key="4">
    <source>
        <dbReference type="EMBL" id="PXW53648.1"/>
    </source>
</evidence>
<comment type="caution">
    <text evidence="4">The sequence shown here is derived from an EMBL/GenBank/DDBJ whole genome shotgun (WGS) entry which is preliminary data.</text>
</comment>
<organism evidence="4 5">
    <name type="scientific">Chelatococcus asaccharovorans</name>
    <dbReference type="NCBI Taxonomy" id="28210"/>
    <lineage>
        <taxon>Bacteria</taxon>
        <taxon>Pseudomonadati</taxon>
        <taxon>Pseudomonadota</taxon>
        <taxon>Alphaproteobacteria</taxon>
        <taxon>Hyphomicrobiales</taxon>
        <taxon>Chelatococcaceae</taxon>
        <taxon>Chelatococcus</taxon>
    </lineage>
</organism>
<dbReference type="InterPro" id="IPR036388">
    <property type="entry name" value="WH-like_DNA-bd_sf"/>
</dbReference>
<dbReference type="InterPro" id="IPR012702">
    <property type="entry name" value="CP_lyase_PhnF"/>
</dbReference>
<dbReference type="InterPro" id="IPR011663">
    <property type="entry name" value="UTRA"/>
</dbReference>
<dbReference type="InterPro" id="IPR000524">
    <property type="entry name" value="Tscrpt_reg_HTH_GntR"/>
</dbReference>
<reference evidence="4 5" key="1">
    <citation type="submission" date="2018-05" db="EMBL/GenBank/DDBJ databases">
        <title>Genomic Encyclopedia of Type Strains, Phase IV (KMG-IV): sequencing the most valuable type-strain genomes for metagenomic binning, comparative biology and taxonomic classification.</title>
        <authorList>
            <person name="Goeker M."/>
        </authorList>
    </citation>
    <scope>NUCLEOTIDE SEQUENCE [LARGE SCALE GENOMIC DNA]</scope>
    <source>
        <strain evidence="4 5">DSM 6462</strain>
    </source>
</reference>
<dbReference type="AlphaFoldDB" id="A0A2V3TVZ9"/>
<dbReference type="Pfam" id="PF07702">
    <property type="entry name" value="UTRA"/>
    <property type="match status" value="1"/>
</dbReference>
<dbReference type="GO" id="GO:0003700">
    <property type="term" value="F:DNA-binding transcription factor activity"/>
    <property type="evidence" value="ECO:0007669"/>
    <property type="project" value="InterPro"/>
</dbReference>
<dbReference type="Pfam" id="PF00392">
    <property type="entry name" value="GntR"/>
    <property type="match status" value="1"/>
</dbReference>
<dbReference type="InterPro" id="IPR036390">
    <property type="entry name" value="WH_DNA-bd_sf"/>
</dbReference>
<gene>
    <name evidence="4" type="ORF">C7450_113136</name>
</gene>
<dbReference type="NCBIfam" id="TIGR02325">
    <property type="entry name" value="C_P_lyase_phnF"/>
    <property type="match status" value="1"/>
</dbReference>
<keyword evidence="1" id="KW-0805">Transcription regulation</keyword>
<dbReference type="RefSeq" id="WP_170147466.1">
    <property type="nucleotide sequence ID" value="NZ_CAKNFM010000006.1"/>
</dbReference>
<dbReference type="SMART" id="SM00866">
    <property type="entry name" value="UTRA"/>
    <property type="match status" value="1"/>
</dbReference>
<dbReference type="PRINTS" id="PR00035">
    <property type="entry name" value="HTHGNTR"/>
</dbReference>
<dbReference type="SUPFAM" id="SSF64288">
    <property type="entry name" value="Chorismate lyase-like"/>
    <property type="match status" value="1"/>
</dbReference>
<dbReference type="CDD" id="cd07377">
    <property type="entry name" value="WHTH_GntR"/>
    <property type="match status" value="1"/>
</dbReference>
<name>A0A2V3TVZ9_9HYPH</name>
<evidence type="ECO:0000256" key="2">
    <source>
        <dbReference type="ARBA" id="ARBA00023125"/>
    </source>
</evidence>
<dbReference type="GO" id="GO:0045892">
    <property type="term" value="P:negative regulation of DNA-templated transcription"/>
    <property type="evidence" value="ECO:0007669"/>
    <property type="project" value="TreeGrafter"/>
</dbReference>
<dbReference type="EMBL" id="QJJK01000013">
    <property type="protein sequence ID" value="PXW53648.1"/>
    <property type="molecule type" value="Genomic_DNA"/>
</dbReference>
<dbReference type="Proteomes" id="UP000248021">
    <property type="component" value="Unassembled WGS sequence"/>
</dbReference>
<keyword evidence="3" id="KW-0804">Transcription</keyword>
<dbReference type="GO" id="GO:0003677">
    <property type="term" value="F:DNA binding"/>
    <property type="evidence" value="ECO:0007669"/>
    <property type="project" value="UniProtKB-KW"/>
</dbReference>
<dbReference type="InterPro" id="IPR050679">
    <property type="entry name" value="Bact_HTH_transcr_reg"/>
</dbReference>
<evidence type="ECO:0000313" key="5">
    <source>
        <dbReference type="Proteomes" id="UP000248021"/>
    </source>
</evidence>
<keyword evidence="2" id="KW-0238">DNA-binding</keyword>
<proteinExistence type="predicted"/>
<accession>A0A2V3TVZ9</accession>
<evidence type="ECO:0000256" key="1">
    <source>
        <dbReference type="ARBA" id="ARBA00023015"/>
    </source>
</evidence>